<dbReference type="EMBL" id="CM016762">
    <property type="protein sequence ID" value="TMS38423.1"/>
    <property type="molecule type" value="Genomic_DNA"/>
</dbReference>
<name>A0A4V6I8E3_STECR</name>
<reference evidence="2 3" key="2">
    <citation type="journal article" date="2019" name="G3 (Bethesda)">
        <title>Hybrid Assembly of the Genome of the Entomopathogenic Nematode Steinernema carpocapsae Identifies the X-Chromosome.</title>
        <authorList>
            <person name="Serra L."/>
            <person name="Macchietto M."/>
            <person name="Macias-Munoz A."/>
            <person name="McGill C.J."/>
            <person name="Rodriguez I.M."/>
            <person name="Rodriguez B."/>
            <person name="Murad R."/>
            <person name="Mortazavi A."/>
        </authorList>
    </citation>
    <scope>NUCLEOTIDE SEQUENCE [LARGE SCALE GENOMIC DNA]</scope>
    <source>
        <strain evidence="2 3">ALL</strain>
    </source>
</reference>
<evidence type="ECO:0000256" key="1">
    <source>
        <dbReference type="SAM" id="MobiDB-lite"/>
    </source>
</evidence>
<evidence type="ECO:0000313" key="2">
    <source>
        <dbReference type="EMBL" id="TMS38423.1"/>
    </source>
</evidence>
<evidence type="ECO:0000313" key="3">
    <source>
        <dbReference type="Proteomes" id="UP000298663"/>
    </source>
</evidence>
<keyword evidence="3" id="KW-1185">Reference proteome</keyword>
<dbReference type="AlphaFoldDB" id="A0A4V6I8E3"/>
<accession>A0A4V6I8E3</accession>
<protein>
    <submittedName>
        <fullName evidence="2">Uncharacterized protein</fullName>
    </submittedName>
</protein>
<dbReference type="EMBL" id="AZBU02000001">
    <property type="protein sequence ID" value="TMS38423.1"/>
    <property type="molecule type" value="Genomic_DNA"/>
</dbReference>
<sequence>MHCRQKPILSKDGSRAVPYPFLGPSNEELANLPVPVFHADGKVIFVDRSVSESGEDFSETQSVSTNDSYESSDLQPVTSSIDSCGSELLCSRPVERTFGTYRQFRYFGQKRMPREVSKGKKRSRYDSSKLPPDQSKIFKT</sequence>
<feature type="compositionally biased region" description="Polar residues" evidence="1">
    <location>
        <begin position="59"/>
        <end position="82"/>
    </location>
</feature>
<dbReference type="Proteomes" id="UP000298663">
    <property type="component" value="Chromosome X"/>
</dbReference>
<reference evidence="2 3" key="1">
    <citation type="journal article" date="2015" name="Genome Biol.">
        <title>Comparative genomics of Steinernema reveals deeply conserved gene regulatory networks.</title>
        <authorList>
            <person name="Dillman A.R."/>
            <person name="Macchietto M."/>
            <person name="Porter C.F."/>
            <person name="Rogers A."/>
            <person name="Williams B."/>
            <person name="Antoshechkin I."/>
            <person name="Lee M.M."/>
            <person name="Goodwin Z."/>
            <person name="Lu X."/>
            <person name="Lewis E.E."/>
            <person name="Goodrich-Blair H."/>
            <person name="Stock S.P."/>
            <person name="Adams B.J."/>
            <person name="Sternberg P.W."/>
            <person name="Mortazavi A."/>
        </authorList>
    </citation>
    <scope>NUCLEOTIDE SEQUENCE [LARGE SCALE GENOMIC DNA]</scope>
    <source>
        <strain evidence="2 3">ALL</strain>
    </source>
</reference>
<proteinExistence type="predicted"/>
<gene>
    <name evidence="2" type="ORF">L596_005152</name>
</gene>
<feature type="region of interest" description="Disordered" evidence="1">
    <location>
        <begin position="52"/>
        <end position="82"/>
    </location>
</feature>
<feature type="region of interest" description="Disordered" evidence="1">
    <location>
        <begin position="112"/>
        <end position="140"/>
    </location>
</feature>
<organism evidence="2 3">
    <name type="scientific">Steinernema carpocapsae</name>
    <name type="common">Entomopathogenic nematode</name>
    <dbReference type="NCBI Taxonomy" id="34508"/>
    <lineage>
        <taxon>Eukaryota</taxon>
        <taxon>Metazoa</taxon>
        <taxon>Ecdysozoa</taxon>
        <taxon>Nematoda</taxon>
        <taxon>Chromadorea</taxon>
        <taxon>Rhabditida</taxon>
        <taxon>Tylenchina</taxon>
        <taxon>Panagrolaimomorpha</taxon>
        <taxon>Strongyloidoidea</taxon>
        <taxon>Steinernematidae</taxon>
        <taxon>Steinernema</taxon>
    </lineage>
</organism>
<comment type="caution">
    <text evidence="2">The sequence shown here is derived from an EMBL/GenBank/DDBJ whole genome shotgun (WGS) entry which is preliminary data.</text>
</comment>